<reference evidence="1 2" key="1">
    <citation type="journal article" date="2021" name="Elife">
        <title>Chloroplast acquisition without the gene transfer in kleptoplastic sea slugs, Plakobranchus ocellatus.</title>
        <authorList>
            <person name="Maeda T."/>
            <person name="Takahashi S."/>
            <person name="Yoshida T."/>
            <person name="Shimamura S."/>
            <person name="Takaki Y."/>
            <person name="Nagai Y."/>
            <person name="Toyoda A."/>
            <person name="Suzuki Y."/>
            <person name="Arimoto A."/>
            <person name="Ishii H."/>
            <person name="Satoh N."/>
            <person name="Nishiyama T."/>
            <person name="Hasebe M."/>
            <person name="Maruyama T."/>
            <person name="Minagawa J."/>
            <person name="Obokata J."/>
            <person name="Shigenobu S."/>
        </authorList>
    </citation>
    <scope>NUCLEOTIDE SEQUENCE [LARGE SCALE GENOMIC DNA]</scope>
</reference>
<protein>
    <submittedName>
        <fullName evidence="1">Uncharacterized protein</fullName>
    </submittedName>
</protein>
<comment type="caution">
    <text evidence="1">The sequence shown here is derived from an EMBL/GenBank/DDBJ whole genome shotgun (WGS) entry which is preliminary data.</text>
</comment>
<dbReference type="Proteomes" id="UP000735302">
    <property type="component" value="Unassembled WGS sequence"/>
</dbReference>
<evidence type="ECO:0000313" key="1">
    <source>
        <dbReference type="EMBL" id="GFN79032.1"/>
    </source>
</evidence>
<sequence length="148" mass="16068">MCFPISDCCEARLVNFTLQAFPSSGANPNYTYTDPGGPAQDIYSVVPSPRIGFAMKAVKIDTSKNNLGILTLCEVLIFGVKLFCVQDWLRLITSYLQHGRSQKAGQLILSSKFSLSVGLRSSSRLVTSASQAAARPPGLDVMQLFMTI</sequence>
<dbReference type="AlphaFoldDB" id="A0AAV3Y9B6"/>
<accession>A0AAV3Y9B6</accession>
<name>A0AAV3Y9B6_9GAST</name>
<gene>
    <name evidence="1" type="ORF">PoB_000553800</name>
</gene>
<keyword evidence="2" id="KW-1185">Reference proteome</keyword>
<evidence type="ECO:0000313" key="2">
    <source>
        <dbReference type="Proteomes" id="UP000735302"/>
    </source>
</evidence>
<organism evidence="1 2">
    <name type="scientific">Plakobranchus ocellatus</name>
    <dbReference type="NCBI Taxonomy" id="259542"/>
    <lineage>
        <taxon>Eukaryota</taxon>
        <taxon>Metazoa</taxon>
        <taxon>Spiralia</taxon>
        <taxon>Lophotrochozoa</taxon>
        <taxon>Mollusca</taxon>
        <taxon>Gastropoda</taxon>
        <taxon>Heterobranchia</taxon>
        <taxon>Euthyneura</taxon>
        <taxon>Panpulmonata</taxon>
        <taxon>Sacoglossa</taxon>
        <taxon>Placobranchoidea</taxon>
        <taxon>Plakobranchidae</taxon>
        <taxon>Plakobranchus</taxon>
    </lineage>
</organism>
<dbReference type="EMBL" id="BLXT01000626">
    <property type="protein sequence ID" value="GFN79032.1"/>
    <property type="molecule type" value="Genomic_DNA"/>
</dbReference>
<proteinExistence type="predicted"/>